<dbReference type="PANTHER" id="PTHR43796">
    <property type="entry name" value="CARBOXYNORSPERMIDINE SYNTHASE"/>
    <property type="match status" value="1"/>
</dbReference>
<dbReference type="InterPro" id="IPR005097">
    <property type="entry name" value="Sacchrp_dh_NADP-bd"/>
</dbReference>
<reference evidence="3" key="1">
    <citation type="submission" date="2020-02" db="EMBL/GenBank/DDBJ databases">
        <authorList>
            <person name="Meier V. D."/>
        </authorList>
    </citation>
    <scope>NUCLEOTIDE SEQUENCE</scope>
    <source>
        <strain evidence="3">AVDCRST_MAG69</strain>
    </source>
</reference>
<dbReference type="AlphaFoldDB" id="A0A6J4SFF2"/>
<dbReference type="EMBL" id="CADCVP010000180">
    <property type="protein sequence ID" value="CAA9497553.1"/>
    <property type="molecule type" value="Genomic_DNA"/>
</dbReference>
<dbReference type="Gene3D" id="3.30.360.10">
    <property type="entry name" value="Dihydrodipicolinate Reductase, domain 2"/>
    <property type="match status" value="1"/>
</dbReference>
<sequence length="425" mass="46098">MSTTTGLVGLAGLTSLGAGAIHAAAIGVHSEHRPAVLAFTAIAARRDFFEACVIADFDLTRAQKAVAAVSDDRFAAAQVDASDEASVQALVREHRVTHVLNAVDPRFVMPIFRGALAAGADYVDMAMSLSRQHPEHPYTQPGLKLGDEQFAAAPEWEQAGRLALVGMGVEPGLSDVFARYAVDHLFDSVDELGTRDGANLTVDGYDFAPSFSIWTTIEECLNPPVIWERDRGWFTTEPFSEPEVFDFPEGIGPVECVNVEHEEVLLMPRWLDCRRATFKYGLGEEFIDVLKTLHKLGLDSTEPVRAGGVEVSPRDVVAACLPDPASIGHLMHGKTCAGTWVTGTGTDGQARSTYLYHVVDNDWSMQEYGHQCVVWQTAINPVVALELLARGTWSGAGVLGPEAFDAVPFLDLLTEYGSPWGQRDD</sequence>
<evidence type="ECO:0000259" key="1">
    <source>
        <dbReference type="Pfam" id="PF03435"/>
    </source>
</evidence>
<evidence type="ECO:0000259" key="2">
    <source>
        <dbReference type="Pfam" id="PF16653"/>
    </source>
</evidence>
<name>A0A6J4SFF2_9ACTN</name>
<dbReference type="InterPro" id="IPR032095">
    <property type="entry name" value="Sacchrp_dh-like_C"/>
</dbReference>
<accession>A0A6J4SFF2</accession>
<organism evidence="3">
    <name type="scientific">uncultured Solirubrobacteraceae bacterium</name>
    <dbReference type="NCBI Taxonomy" id="1162706"/>
    <lineage>
        <taxon>Bacteria</taxon>
        <taxon>Bacillati</taxon>
        <taxon>Actinomycetota</taxon>
        <taxon>Thermoleophilia</taxon>
        <taxon>Solirubrobacterales</taxon>
        <taxon>Solirubrobacteraceae</taxon>
        <taxon>environmental samples</taxon>
    </lineage>
</organism>
<feature type="domain" description="Saccharopine dehydrogenase-like C-terminal" evidence="2">
    <location>
        <begin position="168"/>
        <end position="417"/>
    </location>
</feature>
<protein>
    <submittedName>
        <fullName evidence="3">Saccharopine dehydrogenase and related proteins</fullName>
    </submittedName>
</protein>
<proteinExistence type="predicted"/>
<dbReference type="InterPro" id="IPR036291">
    <property type="entry name" value="NAD(P)-bd_dom_sf"/>
</dbReference>
<dbReference type="PANTHER" id="PTHR43796:SF2">
    <property type="entry name" value="CARBOXYNORSPERMIDINE SYNTHASE"/>
    <property type="match status" value="1"/>
</dbReference>
<dbReference type="Gene3D" id="3.40.50.720">
    <property type="entry name" value="NAD(P)-binding Rossmann-like Domain"/>
    <property type="match status" value="1"/>
</dbReference>
<gene>
    <name evidence="3" type="ORF">AVDCRST_MAG69-1697</name>
</gene>
<dbReference type="Pfam" id="PF16653">
    <property type="entry name" value="Sacchrp_dh_C"/>
    <property type="match status" value="1"/>
</dbReference>
<dbReference type="Pfam" id="PF03435">
    <property type="entry name" value="Sacchrp_dh_NADP"/>
    <property type="match status" value="1"/>
</dbReference>
<evidence type="ECO:0000313" key="3">
    <source>
        <dbReference type="EMBL" id="CAA9497553.1"/>
    </source>
</evidence>
<feature type="domain" description="Saccharopine dehydrogenase NADP binding" evidence="1">
    <location>
        <begin position="42"/>
        <end position="163"/>
    </location>
</feature>
<dbReference type="SUPFAM" id="SSF51735">
    <property type="entry name" value="NAD(P)-binding Rossmann-fold domains"/>
    <property type="match status" value="1"/>
</dbReference>